<keyword evidence="4" id="KW-1185">Reference proteome</keyword>
<dbReference type="AlphaFoldDB" id="A0A026WRJ7"/>
<organism evidence="3 4">
    <name type="scientific">Ooceraea biroi</name>
    <name type="common">Clonal raider ant</name>
    <name type="synonym">Cerapachys biroi</name>
    <dbReference type="NCBI Taxonomy" id="2015173"/>
    <lineage>
        <taxon>Eukaryota</taxon>
        <taxon>Metazoa</taxon>
        <taxon>Ecdysozoa</taxon>
        <taxon>Arthropoda</taxon>
        <taxon>Hexapoda</taxon>
        <taxon>Insecta</taxon>
        <taxon>Pterygota</taxon>
        <taxon>Neoptera</taxon>
        <taxon>Endopterygota</taxon>
        <taxon>Hymenoptera</taxon>
        <taxon>Apocrita</taxon>
        <taxon>Aculeata</taxon>
        <taxon>Formicoidea</taxon>
        <taxon>Formicidae</taxon>
        <taxon>Dorylinae</taxon>
        <taxon>Ooceraea</taxon>
    </lineage>
</organism>
<sequence>MAKFGCAPHYIRLAAFLSAVNPSVSCSGSWYLNVTLEPPTNLQQLRVIFVFIVVVVVIIIITTPSVPAATTSSATSTSQDRRRPGNLINFLRRI</sequence>
<accession>A0A026WRJ7</accession>
<gene>
    <name evidence="3" type="ORF">X777_01273</name>
</gene>
<protein>
    <submittedName>
        <fullName evidence="3">Uncharacterized protein</fullName>
    </submittedName>
</protein>
<feature type="region of interest" description="Disordered" evidence="1">
    <location>
        <begin position="66"/>
        <end position="85"/>
    </location>
</feature>
<keyword evidence="2" id="KW-1133">Transmembrane helix</keyword>
<feature type="compositionally biased region" description="Low complexity" evidence="1">
    <location>
        <begin position="66"/>
        <end position="78"/>
    </location>
</feature>
<keyword evidence="2" id="KW-0472">Membrane</keyword>
<dbReference type="EMBL" id="KK107128">
    <property type="protein sequence ID" value="EZA58316.1"/>
    <property type="molecule type" value="Genomic_DNA"/>
</dbReference>
<name>A0A026WRJ7_OOCBI</name>
<evidence type="ECO:0000256" key="2">
    <source>
        <dbReference type="SAM" id="Phobius"/>
    </source>
</evidence>
<feature type="transmembrane region" description="Helical" evidence="2">
    <location>
        <begin position="44"/>
        <end position="63"/>
    </location>
</feature>
<evidence type="ECO:0000313" key="3">
    <source>
        <dbReference type="EMBL" id="EZA58316.1"/>
    </source>
</evidence>
<dbReference type="OrthoDB" id="69496at2759"/>
<evidence type="ECO:0000313" key="4">
    <source>
        <dbReference type="Proteomes" id="UP000053097"/>
    </source>
</evidence>
<proteinExistence type="predicted"/>
<keyword evidence="2" id="KW-0812">Transmembrane</keyword>
<evidence type="ECO:0000256" key="1">
    <source>
        <dbReference type="SAM" id="MobiDB-lite"/>
    </source>
</evidence>
<dbReference type="Proteomes" id="UP000053097">
    <property type="component" value="Unassembled WGS sequence"/>
</dbReference>
<reference evidence="3 4" key="1">
    <citation type="journal article" date="2014" name="Curr. Biol.">
        <title>The genome of the clonal raider ant Cerapachys biroi.</title>
        <authorList>
            <person name="Oxley P.R."/>
            <person name="Ji L."/>
            <person name="Fetter-Pruneda I."/>
            <person name="McKenzie S.K."/>
            <person name="Li C."/>
            <person name="Hu H."/>
            <person name="Zhang G."/>
            <person name="Kronauer D.J."/>
        </authorList>
    </citation>
    <scope>NUCLEOTIDE SEQUENCE [LARGE SCALE GENOMIC DNA]</scope>
</reference>